<dbReference type="AlphaFoldDB" id="E1YDF7"/>
<sequence>METFAVYWEPIIKTYDITERTGLSLISLDLQFSRICGGGHWLTGITSRFDGSLILIFSRPALPSGLRLHLLFDRSPEKVERVDSVENKTQFVQSMDFNPAAFEDVCSDLRVDKQVELVYFQGPHYGDRYGIVNAAMTALAERKVPLIAAVCTGASVYLITPAGKAHEAKNTLGQAFSTPETGKSERKK</sequence>
<accession>E1YDF7</accession>
<evidence type="ECO:0008006" key="2">
    <source>
        <dbReference type="Google" id="ProtNLM"/>
    </source>
</evidence>
<reference evidence="1" key="1">
    <citation type="journal article" date="2011" name="Environ. Microbiol.">
        <title>Genomic insights into the metabolic potential of the polycyclic aromatic hydrocarbon degrading sulfate-reducing Deltaproteobacterium N47.</title>
        <authorList>
            <person name="Bergmann F."/>
            <person name="Selesi D."/>
            <person name="Weinmaier T."/>
            <person name="Tischler P."/>
            <person name="Rattei T."/>
            <person name="Meckenstock R.U."/>
        </authorList>
    </citation>
    <scope>NUCLEOTIDE SEQUENCE</scope>
</reference>
<gene>
    <name evidence="1" type="ORF">N47_G39250</name>
</gene>
<protein>
    <recommendedName>
        <fullName evidence="2">Aspartate kinase</fullName>
    </recommendedName>
</protein>
<proteinExistence type="predicted"/>
<organism evidence="1">
    <name type="scientific">uncultured Desulfobacterium sp</name>
    <dbReference type="NCBI Taxonomy" id="201089"/>
    <lineage>
        <taxon>Bacteria</taxon>
        <taxon>Pseudomonadati</taxon>
        <taxon>Thermodesulfobacteriota</taxon>
        <taxon>Desulfobacteria</taxon>
        <taxon>Desulfobacterales</taxon>
        <taxon>Desulfobacteriaceae</taxon>
        <taxon>Desulfobacterium</taxon>
        <taxon>environmental samples</taxon>
    </lineage>
</organism>
<name>E1YDF7_9BACT</name>
<dbReference type="EMBL" id="FR695868">
    <property type="protein sequence ID" value="CBX28601.1"/>
    <property type="molecule type" value="Genomic_DNA"/>
</dbReference>
<evidence type="ECO:0000313" key="1">
    <source>
        <dbReference type="EMBL" id="CBX28601.1"/>
    </source>
</evidence>